<dbReference type="InterPro" id="IPR025286">
    <property type="entry name" value="MOFRL_assoc_dom"/>
</dbReference>
<evidence type="ECO:0000313" key="11">
    <source>
        <dbReference type="Proteomes" id="UP000515156"/>
    </source>
</evidence>
<comment type="similarity">
    <text evidence="2">Belongs to the glycerate kinase type-2 family.</text>
</comment>
<evidence type="ECO:0000313" key="15">
    <source>
        <dbReference type="RefSeq" id="XP_030061174.1"/>
    </source>
</evidence>
<protein>
    <recommendedName>
        <fullName evidence="4">Glycerate kinase</fullName>
        <ecNumber evidence="3">2.7.1.31</ecNumber>
    </recommendedName>
</protein>
<dbReference type="Gene3D" id="3.40.50.10180">
    <property type="entry name" value="Glycerate kinase, MOFRL-like N-terminal domain"/>
    <property type="match status" value="1"/>
</dbReference>
<keyword evidence="7 12" id="KW-0418">Kinase</keyword>
<dbReference type="InterPro" id="IPR038614">
    <property type="entry name" value="GK_N_sf"/>
</dbReference>
<dbReference type="KEGG" id="muo:115471606"/>
<evidence type="ECO:0000259" key="9">
    <source>
        <dbReference type="Pfam" id="PF05161"/>
    </source>
</evidence>
<evidence type="ECO:0000256" key="1">
    <source>
        <dbReference type="ARBA" id="ARBA00000694"/>
    </source>
</evidence>
<dbReference type="Pfam" id="PF05161">
    <property type="entry name" value="MOFRL"/>
    <property type="match status" value="1"/>
</dbReference>
<dbReference type="RefSeq" id="XP_030061175.1">
    <property type="nucleotide sequence ID" value="XM_030205315.1"/>
</dbReference>
<evidence type="ECO:0000313" key="13">
    <source>
        <dbReference type="RefSeq" id="XP_030061172.1"/>
    </source>
</evidence>
<dbReference type="Proteomes" id="UP000515156">
    <property type="component" value="Chromosome 6"/>
</dbReference>
<sequence length="538" mass="58366">MANIFRKLYCIHQAYVKKIIWFQNSYRAHKQTHCYSMSLQEHGQQIFHCAVSAVMPENMLRRSITLVNEGSPRLIVGGQKFSIQKNLYLVGFGKAVLGMAAEAEKIIGNHLVQGLVSVPLGICASLQEAGRRKMLLKSDSRIKVMEGAKHNLPDEAALFAAEEIERLTLGLTANDLLLVLISGGGSALLPAPVPPVTLEEKQTLTKMLASKGATIHELNTVRKSLSRLKGGGLARAAYPAQVVSLILSDVIGDSLDIIASGPTVPSSHSASDCLQILGKYNLEHAVPKAVKSALQRPSSLPDSREFKHVHNVIIGSNSLALAQARCRAQELGYLPLILSAAVSGEVREVSHFYSLLIQLVCSYLVEPGTNLQAERDLLKLTAELQIPDLDLPGCLETMKSFRPGRAVCLLAGGESTVHLQGDGKGGRNQELALRVALELHRVQMTKADCNLGRWDIMFLSGGTDGQDGPTDAAGAFCSPELVKQAEQEGLDVEAFLARNDSYTFFSKFQSGHFLLITGLTSTNVMDIQIILIRSRDLC</sequence>
<dbReference type="OrthoDB" id="44918at2759"/>
<dbReference type="GO" id="GO:0005524">
    <property type="term" value="F:ATP binding"/>
    <property type="evidence" value="ECO:0007669"/>
    <property type="project" value="UniProtKB-KW"/>
</dbReference>
<dbReference type="GeneID" id="115471606"/>
<accession>A0A6P7YEC1</accession>
<evidence type="ECO:0000256" key="6">
    <source>
        <dbReference type="ARBA" id="ARBA00022741"/>
    </source>
</evidence>
<reference evidence="12 13" key="1">
    <citation type="submission" date="2025-04" db="UniProtKB">
        <authorList>
            <consortium name="RefSeq"/>
        </authorList>
    </citation>
    <scope>IDENTIFICATION</scope>
</reference>
<dbReference type="InterPro" id="IPR007835">
    <property type="entry name" value="MOFRL"/>
</dbReference>
<dbReference type="GO" id="GO:0005737">
    <property type="term" value="C:cytoplasm"/>
    <property type="evidence" value="ECO:0007669"/>
    <property type="project" value="TreeGrafter"/>
</dbReference>
<evidence type="ECO:0000313" key="16">
    <source>
        <dbReference type="RefSeq" id="XP_030061175.1"/>
    </source>
</evidence>
<evidence type="ECO:0000256" key="5">
    <source>
        <dbReference type="ARBA" id="ARBA00022679"/>
    </source>
</evidence>
<evidence type="ECO:0000313" key="14">
    <source>
        <dbReference type="RefSeq" id="XP_030061173.1"/>
    </source>
</evidence>
<dbReference type="PANTHER" id="PTHR12227:SF0">
    <property type="entry name" value="GLYCERATE KINASE"/>
    <property type="match status" value="1"/>
</dbReference>
<evidence type="ECO:0000259" key="10">
    <source>
        <dbReference type="Pfam" id="PF13660"/>
    </source>
</evidence>
<dbReference type="Gene3D" id="3.40.1480.10">
    <property type="entry name" value="MOFRL domain"/>
    <property type="match status" value="1"/>
</dbReference>
<name>A0A6P7YEC1_9AMPH</name>
<keyword evidence="6" id="KW-0547">Nucleotide-binding</keyword>
<keyword evidence="8" id="KW-0067">ATP-binding</keyword>
<dbReference type="GO" id="GO:0008887">
    <property type="term" value="F:glycerate kinase activity"/>
    <property type="evidence" value="ECO:0007669"/>
    <property type="project" value="UniProtKB-EC"/>
</dbReference>
<dbReference type="RefSeq" id="XP_030061172.1">
    <property type="nucleotide sequence ID" value="XM_030205312.1"/>
</dbReference>
<dbReference type="PANTHER" id="PTHR12227">
    <property type="entry name" value="GLYCERATE KINASE"/>
    <property type="match status" value="1"/>
</dbReference>
<organism evidence="11 15">
    <name type="scientific">Microcaecilia unicolor</name>
    <dbReference type="NCBI Taxonomy" id="1415580"/>
    <lineage>
        <taxon>Eukaryota</taxon>
        <taxon>Metazoa</taxon>
        <taxon>Chordata</taxon>
        <taxon>Craniata</taxon>
        <taxon>Vertebrata</taxon>
        <taxon>Euteleostomi</taxon>
        <taxon>Amphibia</taxon>
        <taxon>Gymnophiona</taxon>
        <taxon>Siphonopidae</taxon>
        <taxon>Microcaecilia</taxon>
    </lineage>
</organism>
<feature type="domain" description="MOFRL-associated" evidence="10">
    <location>
        <begin position="44"/>
        <end position="295"/>
    </location>
</feature>
<dbReference type="EC" id="2.7.1.31" evidence="3"/>
<evidence type="ECO:0000256" key="4">
    <source>
        <dbReference type="ARBA" id="ARBA00020720"/>
    </source>
</evidence>
<keyword evidence="5" id="KW-0808">Transferase</keyword>
<proteinExistence type="inferred from homology"/>
<dbReference type="RefSeq" id="XP_030061174.1">
    <property type="nucleotide sequence ID" value="XM_030205314.1"/>
</dbReference>
<feature type="domain" description="MOFRL" evidence="9">
    <location>
        <begin position="407"/>
        <end position="526"/>
    </location>
</feature>
<dbReference type="CTD" id="132158"/>
<dbReference type="InterPro" id="IPR039760">
    <property type="entry name" value="MOFRL_protein"/>
</dbReference>
<dbReference type="InterPro" id="IPR037035">
    <property type="entry name" value="GK-like_C_sf"/>
</dbReference>
<evidence type="ECO:0000256" key="7">
    <source>
        <dbReference type="ARBA" id="ARBA00022777"/>
    </source>
</evidence>
<comment type="catalytic activity">
    <reaction evidence="1">
        <text>(R)-glycerate + ATP = (2R)-3-phosphoglycerate + ADP + H(+)</text>
        <dbReference type="Rhea" id="RHEA:23516"/>
        <dbReference type="ChEBI" id="CHEBI:15378"/>
        <dbReference type="ChEBI" id="CHEBI:16659"/>
        <dbReference type="ChEBI" id="CHEBI:30616"/>
        <dbReference type="ChEBI" id="CHEBI:58272"/>
        <dbReference type="ChEBI" id="CHEBI:456216"/>
        <dbReference type="EC" id="2.7.1.31"/>
    </reaction>
</comment>
<evidence type="ECO:0000313" key="12">
    <source>
        <dbReference type="RefSeq" id="XP_030061171.1"/>
    </source>
</evidence>
<dbReference type="SUPFAM" id="SSF82544">
    <property type="entry name" value="GckA/TtuD-like"/>
    <property type="match status" value="1"/>
</dbReference>
<evidence type="ECO:0000256" key="2">
    <source>
        <dbReference type="ARBA" id="ARBA00005393"/>
    </source>
</evidence>
<gene>
    <name evidence="12 13 14 15 16" type="primary">GLYCTK</name>
</gene>
<keyword evidence="11" id="KW-1185">Reference proteome</keyword>
<evidence type="ECO:0000256" key="8">
    <source>
        <dbReference type="ARBA" id="ARBA00022840"/>
    </source>
</evidence>
<dbReference type="RefSeq" id="XP_030061171.1">
    <property type="nucleotide sequence ID" value="XM_030205311.1"/>
</dbReference>
<evidence type="ECO:0000256" key="3">
    <source>
        <dbReference type="ARBA" id="ARBA00012101"/>
    </source>
</evidence>
<dbReference type="Pfam" id="PF13660">
    <property type="entry name" value="DUF4147"/>
    <property type="match status" value="1"/>
</dbReference>
<dbReference type="RefSeq" id="XP_030061173.1">
    <property type="nucleotide sequence ID" value="XM_030205313.1"/>
</dbReference>
<dbReference type="FunFam" id="3.40.50.10180:FF:000001">
    <property type="entry name" value="Glycerate kinase"/>
    <property type="match status" value="1"/>
</dbReference>
<dbReference type="AlphaFoldDB" id="A0A6P7YEC1"/>